<feature type="chain" id="PRO_5035728925" description="Transmembrane protein" evidence="2">
    <location>
        <begin position="19"/>
        <end position="2039"/>
    </location>
</feature>
<evidence type="ECO:0008006" key="5">
    <source>
        <dbReference type="Google" id="ProtNLM"/>
    </source>
</evidence>
<feature type="transmembrane region" description="Helical" evidence="1">
    <location>
        <begin position="1920"/>
        <end position="1938"/>
    </location>
</feature>
<keyword evidence="1" id="KW-1133">Transmembrane helix</keyword>
<reference evidence="3" key="1">
    <citation type="submission" date="2021-01" db="EMBL/GenBank/DDBJ databases">
        <authorList>
            <consortium name="Genoscope - CEA"/>
            <person name="William W."/>
        </authorList>
    </citation>
    <scope>NUCLEOTIDE SEQUENCE</scope>
</reference>
<dbReference type="EMBL" id="CAJJDP010000011">
    <property type="protein sequence ID" value="CAD8141438.1"/>
    <property type="molecule type" value="Genomic_DNA"/>
</dbReference>
<gene>
    <name evidence="3" type="ORF">POCTA_138.1.T0120432</name>
</gene>
<sequence>MLLVFYLLIEHIFAQIGSLELFPTINTIQASTTYELKFQLQQQMPVNSIITIDFTNTNIIVVDGTLTKCTGSIYFTSVSTDYTQCTCTSKKCSIKISQSVASASLYLLKFGQLTNPSFVKPQQVQLTIDFVNNQQTQQYTVDVYQAGDLSLTQLTQSSFKVYDLDDIKLTVQSQHSIEQNGQLIITFPSQIQFSKLSVNVEVNSNNHTGTVAISGQSVTVTNIFSTQVDATTQFIIYLLNVQNQESVRNSNQILIQTATQYAYLIDSLGFQIQTKTPENIQINFLNTQNTQTVNQIATFQFTLQPVLKFTNGGYLEIKFPSELIIQSNMSCQRIIGLTTVSGTSYSCGYTGQNVRTYNLQYPNSANSMILTVSNIKNPSSTKPTSTFEFRTYDSDGYLMCVSSSEAKFTATNDKLIASVTRTTTTVALQSQYSILINNTNPVPKNGYLNINIGTQAIKQTIQQLNCYDQSNVQINCQFLTDKTISIQLTSQLAAYTATTIVLQYLNNPNFVITTTSDFEVDTLDDTNFLIDQLQNVEINPSLTPNTILSIVYYRNNDKLTESSILDIGSITQVNLQFQITSQYVISNDGNTIIDLNGYYYLNPDETITCTQIINTNSYSKNCEILSYVVQTDPKINYISKVKIPNIILDGNNVINIIIAGFRSELYSGQFTHQVTVQVYTLSNQLVSTGYNELGNTKIINKIVQLSQLSIKADSQITGKLTQYTIKHTLKYPIDIKSRNSYLELILPQDLGVDKMNSCLVTINTNTLECVINGNKVQIYSNINPYQQDQELIITLNQIRNPYSTALTSNFLLQYYYNNIVSIESTQNYQVTQPNQLQVQIDRTVKLVNQNSQFTVSITLVNQVQNLMYLMKLPTDQYVPDQISIKQGDKILAALLDSSENGQLSIKFKEDLCPCQSGQQLSFSITGFRNPIVSSNSVAQLQLLDELNNIYEENKSISFPPIESGKISITSMTQSAQQLNQQNVITISIANDTPYVSSILIIEFNPDNLPFIQNNNIIITLNNNQISCTIDQSKYQITCQNVELKATNTIKLSSINSIKWLKTTNQCLISISSYVGSQLLDSISQVNCNSLLNFPIQSFDSTIQRSVRILSQNTDLNIQFNHETSKFVTIKLPLAEIANDPSFNYNEKLILKSQVTTDSKFLILSFQFDNTNTNNQINFNLLSLQNANAIPQSQVNYIIELSSDGQTVSYQSSNYITPVLICQGSQCSDQQLLILAFSKSTSLISSPTDVNINIQLPSELKYLTLLQVSMTETALTGSSVCYLNNTVVNCQKLLKDQCTLCDQTQILLTLKNLVNADQYNQLEKICVSIQTEFEQIQTCSSFSLEYNYLLDVKNINWSQNTFYSKNAQLDFDVLFSSPLNNKYQNYLSFANTNDQIDFSNSKVTFDDAQIRSTYQNNQLNLQICEQGCQQNKNYKIQISQVQFKDYSYSKDDQTIFKLSRADQQLEQSNNIQLYPTTLNMNQITLTATALDYVQLSYSLSSVVPYQSDSTIKFRFLNNNCVSSGKIDSIHNSTCSLKNNAIVQVSLIHNNQITHQSNEKIILTVASENCPVPYLFYQDSCFLKCPSQTYQDDNTCYQCTQENCLQCNKSECSQCKMGYQLKNNVCEQICYIDNCQQCSFSESTQNCISCVTPFELYQNQCRMSNDCQIENCSVCQIKNQQLNCVQCNPDKYKYKTNCLDTCPSGYYDNENKDCVVCSLGCSSCNSQECLECQTQYNLTNKICQCKIEGCQTCNSIDICDKCNEDFGIYFKNQCLKDCPSEYYEKNKTCLQCNSECKTCDINGCLSCKENYYLEGSKCILKQCTSNCLSCDNNTTCNECSPGYRVDGNLTCIQVKNEPYFGVASSVLLAILGVAICYQVVSLILPPKLPIFPQVILSSILAFSFLQTISNCMLLLYAYINQVQIEFILASILFSINNIYYSQTYNSMNNPLLSFITSGTWARIPLLKFKFLSKQNPQQYTNYSLIRQIDKYNHIVTSCLSIIIDVVVISLQNTSEIPYIGYIKLFIDFILVCSFTLEHRLI</sequence>
<dbReference type="OMA" id="FPTINTI"/>
<organism evidence="3 4">
    <name type="scientific">Paramecium octaurelia</name>
    <dbReference type="NCBI Taxonomy" id="43137"/>
    <lineage>
        <taxon>Eukaryota</taxon>
        <taxon>Sar</taxon>
        <taxon>Alveolata</taxon>
        <taxon>Ciliophora</taxon>
        <taxon>Intramacronucleata</taxon>
        <taxon>Oligohymenophorea</taxon>
        <taxon>Peniculida</taxon>
        <taxon>Parameciidae</taxon>
        <taxon>Paramecium</taxon>
    </lineage>
</organism>
<dbReference type="PANTHER" id="PTHR23275">
    <property type="entry name" value="CABRIOLET.-RELATED"/>
    <property type="match status" value="1"/>
</dbReference>
<dbReference type="InterPro" id="IPR006212">
    <property type="entry name" value="Furin_repeat"/>
</dbReference>
<comment type="caution">
    <text evidence="3">The sequence shown here is derived from an EMBL/GenBank/DDBJ whole genome shotgun (WGS) entry which is preliminary data.</text>
</comment>
<dbReference type="SMART" id="SM00261">
    <property type="entry name" value="FU"/>
    <property type="match status" value="4"/>
</dbReference>
<dbReference type="CDD" id="cd00064">
    <property type="entry name" value="FU"/>
    <property type="match status" value="1"/>
</dbReference>
<proteinExistence type="predicted"/>
<evidence type="ECO:0000313" key="3">
    <source>
        <dbReference type="EMBL" id="CAD8141438.1"/>
    </source>
</evidence>
<dbReference type="Proteomes" id="UP000683925">
    <property type="component" value="Unassembled WGS sequence"/>
</dbReference>
<feature type="transmembrane region" description="Helical" evidence="1">
    <location>
        <begin position="1892"/>
        <end position="1914"/>
    </location>
</feature>
<keyword evidence="1" id="KW-0812">Transmembrane</keyword>
<evidence type="ECO:0000256" key="2">
    <source>
        <dbReference type="SAM" id="SignalP"/>
    </source>
</evidence>
<keyword evidence="4" id="KW-1185">Reference proteome</keyword>
<feature type="signal peptide" evidence="2">
    <location>
        <begin position="1"/>
        <end position="18"/>
    </location>
</feature>
<evidence type="ECO:0000256" key="1">
    <source>
        <dbReference type="SAM" id="Phobius"/>
    </source>
</evidence>
<feature type="transmembrane region" description="Helical" evidence="1">
    <location>
        <begin position="1857"/>
        <end position="1880"/>
    </location>
</feature>
<keyword evidence="2" id="KW-0732">Signal</keyword>
<dbReference type="OrthoDB" id="409374at2759"/>
<name>A0A8S1SNT2_PAROT</name>
<accession>A0A8S1SNT2</accession>
<keyword evidence="1" id="KW-0472">Membrane</keyword>
<evidence type="ECO:0000313" key="4">
    <source>
        <dbReference type="Proteomes" id="UP000683925"/>
    </source>
</evidence>
<dbReference type="InterPro" id="IPR052798">
    <property type="entry name" value="Giardia_VSA"/>
</dbReference>
<dbReference type="PANTHER" id="PTHR23275:SF100">
    <property type="entry name" value="EGF-LIKE DOMAIN-CONTAINING PROTEIN"/>
    <property type="match status" value="1"/>
</dbReference>
<protein>
    <recommendedName>
        <fullName evidence="5">Transmembrane protein</fullName>
    </recommendedName>
</protein>